<dbReference type="GO" id="GO:0016757">
    <property type="term" value="F:glycosyltransferase activity"/>
    <property type="evidence" value="ECO:0007669"/>
    <property type="project" value="UniProtKB-KW"/>
</dbReference>
<dbReference type="Pfam" id="PF13692">
    <property type="entry name" value="Glyco_trans_1_4"/>
    <property type="match status" value="1"/>
</dbReference>
<organism evidence="1 2">
    <name type="scientific">Qipengyuania citrea</name>
    <dbReference type="NCBI Taxonomy" id="225971"/>
    <lineage>
        <taxon>Bacteria</taxon>
        <taxon>Pseudomonadati</taxon>
        <taxon>Pseudomonadota</taxon>
        <taxon>Alphaproteobacteria</taxon>
        <taxon>Sphingomonadales</taxon>
        <taxon>Erythrobacteraceae</taxon>
        <taxon>Qipengyuania</taxon>
    </lineage>
</organism>
<dbReference type="EMBL" id="CP098494">
    <property type="protein sequence ID" value="USA61705.1"/>
    <property type="molecule type" value="Genomic_DNA"/>
</dbReference>
<keyword evidence="1" id="KW-0808">Transferase</keyword>
<proteinExistence type="predicted"/>
<dbReference type="RefSeq" id="WP_301642291.1">
    <property type="nucleotide sequence ID" value="NZ_CP098494.1"/>
</dbReference>
<evidence type="ECO:0000313" key="2">
    <source>
        <dbReference type="Proteomes" id="UP001056619"/>
    </source>
</evidence>
<dbReference type="Proteomes" id="UP001056619">
    <property type="component" value="Chromosome"/>
</dbReference>
<keyword evidence="2" id="KW-1185">Reference proteome</keyword>
<accession>A0ABY4U6H4</accession>
<gene>
    <name evidence="1" type="ORF">NCF85_01605</name>
</gene>
<keyword evidence="1" id="KW-0328">Glycosyltransferase</keyword>
<dbReference type="EC" id="2.4.-.-" evidence="1"/>
<reference evidence="1 2" key="1">
    <citation type="submission" date="2022-06" db="EMBL/GenBank/DDBJ databases">
        <authorList>
            <person name="Liu G."/>
        </authorList>
    </citation>
    <scope>NUCLEOTIDE SEQUENCE [LARGE SCALE GENOMIC DNA]</scope>
    <source>
        <strain evidence="1 2">E4</strain>
    </source>
</reference>
<sequence>MTMPLLSLKDGTSSWSLARTYSRMCAIGQPHGVPPCLLLAMPPSWNNRYQVLLYGQAEPMGYAPIWLQNPALLDQVSWPGPIVLHAHWFNGIFRNCESEVAAHAQLDLLQAQISAFRARTGARLVWTAHNIFPHGNRFPETFLKLRQWIFESFDAVHVMHPEHVPKLEAVFGRKAPLNFSVPHMLYTGSHPDIVDPAAARSRYGIAPEAFVFGYFGSIHGYKRLDHFLAAFQRVAATADRPAVALVGGLPMDRITAQRLMEAWGQDPRVRLELRMIPDDEIQYLHRAADVMVLPYAETLNSGAAFMAASFSKPFIMPAGPASTSLEGLGLIRFSSNEPEGLEQTMAAVMKDSRCDNNLEARFSVAPSEVSADFFRALDNLIGRALEG</sequence>
<name>A0ABY4U6H4_9SPHN</name>
<evidence type="ECO:0000313" key="1">
    <source>
        <dbReference type="EMBL" id="USA61705.1"/>
    </source>
</evidence>
<protein>
    <submittedName>
        <fullName evidence="1">Glycosyltransferase</fullName>
        <ecNumber evidence="1">2.4.-.-</ecNumber>
    </submittedName>
</protein>
<dbReference type="SUPFAM" id="SSF53756">
    <property type="entry name" value="UDP-Glycosyltransferase/glycogen phosphorylase"/>
    <property type="match status" value="1"/>
</dbReference>
<dbReference type="Gene3D" id="3.40.50.2000">
    <property type="entry name" value="Glycogen Phosphorylase B"/>
    <property type="match status" value="1"/>
</dbReference>